<reference evidence="3 4" key="1">
    <citation type="submission" date="2016-09" db="EMBL/GenBank/DDBJ databases">
        <title>Extensive genetic diversity and differential bi-allelic expression allows diatom success in the polar Southern Ocean.</title>
        <authorList>
            <consortium name="DOE Joint Genome Institute"/>
            <person name="Mock T."/>
            <person name="Otillar R.P."/>
            <person name="Strauss J."/>
            <person name="Dupont C."/>
            <person name="Frickenhaus S."/>
            <person name="Maumus F."/>
            <person name="Mcmullan M."/>
            <person name="Sanges R."/>
            <person name="Schmutz J."/>
            <person name="Toseland A."/>
            <person name="Valas R."/>
            <person name="Veluchamy A."/>
            <person name="Ward B.J."/>
            <person name="Allen A."/>
            <person name="Barry K."/>
            <person name="Falciatore A."/>
            <person name="Ferrante M."/>
            <person name="Fortunato A.E."/>
            <person name="Gloeckner G."/>
            <person name="Gruber A."/>
            <person name="Hipkin R."/>
            <person name="Janech M."/>
            <person name="Kroth P."/>
            <person name="Leese F."/>
            <person name="Lindquist E."/>
            <person name="Lyon B.R."/>
            <person name="Martin J."/>
            <person name="Mayer C."/>
            <person name="Parker M."/>
            <person name="Quesneville H."/>
            <person name="Raymond J."/>
            <person name="Uhlig C."/>
            <person name="Valentin K.U."/>
            <person name="Worden A.Z."/>
            <person name="Armbrust E.V."/>
            <person name="Bowler C."/>
            <person name="Green B."/>
            <person name="Moulton V."/>
            <person name="Van Oosterhout C."/>
            <person name="Grigoriev I."/>
        </authorList>
    </citation>
    <scope>NUCLEOTIDE SEQUENCE [LARGE SCALE GENOMIC DNA]</scope>
    <source>
        <strain evidence="3 4">CCMP1102</strain>
    </source>
</reference>
<protein>
    <recommendedName>
        <fullName evidence="2">Immune mapped protein 2 N-terminal domain-containing protein</fullName>
    </recommendedName>
</protein>
<accession>A0A1E7ENP3</accession>
<dbReference type="Pfam" id="PF18590">
    <property type="entry name" value="IMP2_N"/>
    <property type="match status" value="1"/>
</dbReference>
<keyword evidence="4" id="KW-1185">Reference proteome</keyword>
<organism evidence="3 4">
    <name type="scientific">Fragilariopsis cylindrus CCMP1102</name>
    <dbReference type="NCBI Taxonomy" id="635003"/>
    <lineage>
        <taxon>Eukaryota</taxon>
        <taxon>Sar</taxon>
        <taxon>Stramenopiles</taxon>
        <taxon>Ochrophyta</taxon>
        <taxon>Bacillariophyta</taxon>
        <taxon>Bacillariophyceae</taxon>
        <taxon>Bacillariophycidae</taxon>
        <taxon>Bacillariales</taxon>
        <taxon>Bacillariaceae</taxon>
        <taxon>Fragilariopsis</taxon>
    </lineage>
</organism>
<dbReference type="OrthoDB" id="40307at2759"/>
<sequence>MTSFSSSSNNNNININKGPSSFPSVTKNKEAIKLQSSITSSSSLSENNEENVENSNVSGIAAINRSRPSTAPSLQKGLSCRTIGGPIPEGGACNLCYEPDSSGRLVEHFSTQELQGMAIIGRWTPGAGKKIAGFKFKRNAGRNVLIGSCSAGVQGRRNYCNGYCQFVKSAKLMNGDVTLYDVPTGYKAMPVDVYLYYDDNRTGHQTIKLIPGKSYTTKGILAVGCLPKGARFYERETVDLLKWLHDAESKGYSSKC</sequence>
<name>A0A1E7ENP3_9STRA</name>
<feature type="compositionally biased region" description="Low complexity" evidence="1">
    <location>
        <begin position="1"/>
        <end position="16"/>
    </location>
</feature>
<dbReference type="EMBL" id="KV784385">
    <property type="protein sequence ID" value="OEU07588.1"/>
    <property type="molecule type" value="Genomic_DNA"/>
</dbReference>
<dbReference type="InParanoid" id="A0A1E7ENP3"/>
<gene>
    <name evidence="3" type="ORF">FRACYDRAFT_271960</name>
</gene>
<feature type="domain" description="Immune mapped protein 2 N-terminal" evidence="2">
    <location>
        <begin position="92"/>
        <end position="179"/>
    </location>
</feature>
<dbReference type="KEGG" id="fcy:FRACYDRAFT_271960"/>
<evidence type="ECO:0000259" key="2">
    <source>
        <dbReference type="Pfam" id="PF18590"/>
    </source>
</evidence>
<dbReference type="Proteomes" id="UP000095751">
    <property type="component" value="Unassembled WGS sequence"/>
</dbReference>
<dbReference type="AlphaFoldDB" id="A0A1E7ENP3"/>
<feature type="region of interest" description="Disordered" evidence="1">
    <location>
        <begin position="1"/>
        <end position="24"/>
    </location>
</feature>
<proteinExistence type="predicted"/>
<evidence type="ECO:0000313" key="4">
    <source>
        <dbReference type="Proteomes" id="UP000095751"/>
    </source>
</evidence>
<evidence type="ECO:0000313" key="3">
    <source>
        <dbReference type="EMBL" id="OEU07588.1"/>
    </source>
</evidence>
<evidence type="ECO:0000256" key="1">
    <source>
        <dbReference type="SAM" id="MobiDB-lite"/>
    </source>
</evidence>
<dbReference type="InterPro" id="IPR040955">
    <property type="entry name" value="IMP2_N"/>
</dbReference>